<feature type="domain" description="YgjP-like metallopeptidase" evidence="1">
    <location>
        <begin position="36"/>
        <end position="231"/>
    </location>
</feature>
<dbReference type="Gene3D" id="3.30.2010.10">
    <property type="entry name" value="Metalloproteases ('zincins'), catalytic domain"/>
    <property type="match status" value="1"/>
</dbReference>
<dbReference type="GO" id="GO:0008237">
    <property type="term" value="F:metallopeptidase activity"/>
    <property type="evidence" value="ECO:0007669"/>
    <property type="project" value="UniProtKB-KW"/>
</dbReference>
<organism evidence="2 3">
    <name type="scientific">Limimaricola cinnabarinus LL-001</name>
    <dbReference type="NCBI Taxonomy" id="1337093"/>
    <lineage>
        <taxon>Bacteria</taxon>
        <taxon>Pseudomonadati</taxon>
        <taxon>Pseudomonadota</taxon>
        <taxon>Alphaproteobacteria</taxon>
        <taxon>Rhodobacterales</taxon>
        <taxon>Paracoccaceae</taxon>
        <taxon>Limimaricola</taxon>
    </lineage>
</organism>
<gene>
    <name evidence="2" type="ORF">MBELCI_1071</name>
</gene>
<proteinExistence type="predicted"/>
<comment type="caution">
    <text evidence="2">The sequence shown here is derived from an EMBL/GenBank/DDBJ whole genome shotgun (WGS) entry which is preliminary data.</text>
</comment>
<evidence type="ECO:0000313" key="3">
    <source>
        <dbReference type="Proteomes" id="UP000016566"/>
    </source>
</evidence>
<dbReference type="PANTHER" id="PTHR30399:SF1">
    <property type="entry name" value="UTP PYROPHOSPHATASE"/>
    <property type="match status" value="1"/>
</dbReference>
<keyword evidence="2" id="KW-0645">Protease</keyword>
<dbReference type="STRING" id="1337093.MBELCI_1071"/>
<accession>U3ABH8</accession>
<dbReference type="EMBL" id="BATB01000009">
    <property type="protein sequence ID" value="GAD55019.1"/>
    <property type="molecule type" value="Genomic_DNA"/>
</dbReference>
<dbReference type="InterPro" id="IPR053136">
    <property type="entry name" value="UTP_pyrophosphatase-like"/>
</dbReference>
<evidence type="ECO:0000259" key="1">
    <source>
        <dbReference type="Pfam" id="PF01863"/>
    </source>
</evidence>
<sequence>MSSLWPWGSRRDMGEHVLPGDPPLTVALRRSDRARRITLRVSHRDGRVTLTLPRRTPEREGLAFLRDREAWVRGHLDRVAPSREVRLGGSLPYLGREIALRPAAVRGPRLDGDTLLMPDDAVRAPARAHGLSQARARDALSTAVDRHAAVLGRPVGRLTFRDTRSRWGSCSSAGDIMLSWRLMMAPPEIGDYVAAHEVAHLAEMNHSAAFWTVCARLYPDHRAARDWLRTHGDALQRIDFAPPAAPFEARA</sequence>
<protein>
    <submittedName>
        <fullName evidence="2">Zinc metalloprotease</fullName>
    </submittedName>
</protein>
<dbReference type="GO" id="GO:0006508">
    <property type="term" value="P:proteolysis"/>
    <property type="evidence" value="ECO:0007669"/>
    <property type="project" value="UniProtKB-KW"/>
</dbReference>
<dbReference type="InterPro" id="IPR002725">
    <property type="entry name" value="YgjP-like_metallopeptidase"/>
</dbReference>
<keyword evidence="3" id="KW-1185">Reference proteome</keyword>
<name>U3ABH8_9RHOB</name>
<dbReference type="CDD" id="cd07344">
    <property type="entry name" value="M48_yhfN_like"/>
    <property type="match status" value="1"/>
</dbReference>
<dbReference type="AlphaFoldDB" id="U3ABH8"/>
<keyword evidence="2" id="KW-0482">Metalloprotease</keyword>
<evidence type="ECO:0000313" key="2">
    <source>
        <dbReference type="EMBL" id="GAD55019.1"/>
    </source>
</evidence>
<dbReference type="PANTHER" id="PTHR30399">
    <property type="entry name" value="UNCHARACTERIZED PROTEIN YGJP"/>
    <property type="match status" value="1"/>
</dbReference>
<keyword evidence="2" id="KW-0378">Hydrolase</keyword>
<dbReference type="Pfam" id="PF01863">
    <property type="entry name" value="YgjP-like"/>
    <property type="match status" value="1"/>
</dbReference>
<dbReference type="Proteomes" id="UP000016566">
    <property type="component" value="Unassembled WGS sequence"/>
</dbReference>
<dbReference type="eggNOG" id="COG1451">
    <property type="taxonomic scope" value="Bacteria"/>
</dbReference>
<reference evidence="2" key="1">
    <citation type="journal article" date="2013" name="Genome Announc.">
        <title>Draft Genome Sequence of Loktanella cinnabarina LL-001T, Isolated from Deep-Sea Floor Sediment.</title>
        <authorList>
            <person name="Nishi S."/>
            <person name="Tsubouchi T."/>
            <person name="Takaki Y."/>
            <person name="Koyanagi R."/>
            <person name="Satoh N."/>
            <person name="Maruyama T."/>
            <person name="Hatada Y."/>
        </authorList>
    </citation>
    <scope>NUCLEOTIDE SEQUENCE [LARGE SCALE GENOMIC DNA]</scope>
    <source>
        <strain evidence="2">LL-001</strain>
    </source>
</reference>